<keyword evidence="3" id="KW-1185">Reference proteome</keyword>
<gene>
    <name evidence="2" type="ORF">ACFOKA_08055</name>
</gene>
<dbReference type="RefSeq" id="WP_194215317.1">
    <property type="nucleotide sequence ID" value="NZ_CP061205.1"/>
</dbReference>
<dbReference type="EMBL" id="JBHRSL010000004">
    <property type="protein sequence ID" value="MFC3051854.1"/>
    <property type="molecule type" value="Genomic_DNA"/>
</dbReference>
<dbReference type="InterPro" id="IPR005625">
    <property type="entry name" value="PepSY-ass_TM"/>
</dbReference>
<dbReference type="Proteomes" id="UP001595444">
    <property type="component" value="Unassembled WGS sequence"/>
</dbReference>
<name>A0ABV7D568_9PROT</name>
<feature type="transmembrane region" description="Helical" evidence="1">
    <location>
        <begin position="184"/>
        <end position="208"/>
    </location>
</feature>
<keyword evidence="1" id="KW-1133">Transmembrane helix</keyword>
<keyword evidence="1" id="KW-0812">Transmembrane</keyword>
<dbReference type="PANTHER" id="PTHR34219">
    <property type="entry name" value="IRON-REGULATED INNER MEMBRANE PROTEIN-RELATED"/>
    <property type="match status" value="1"/>
</dbReference>
<reference evidence="3" key="1">
    <citation type="journal article" date="2019" name="Int. J. Syst. Evol. Microbiol.">
        <title>The Global Catalogue of Microorganisms (GCM) 10K type strain sequencing project: providing services to taxonomists for standard genome sequencing and annotation.</title>
        <authorList>
            <consortium name="The Broad Institute Genomics Platform"/>
            <consortium name="The Broad Institute Genome Sequencing Center for Infectious Disease"/>
            <person name="Wu L."/>
            <person name="Ma J."/>
        </authorList>
    </citation>
    <scope>NUCLEOTIDE SEQUENCE [LARGE SCALE GENOMIC DNA]</scope>
    <source>
        <strain evidence="3">KCTC 62164</strain>
    </source>
</reference>
<dbReference type="Pfam" id="PF03929">
    <property type="entry name" value="PepSY_TM"/>
    <property type="match status" value="1"/>
</dbReference>
<accession>A0ABV7D568</accession>
<keyword evidence="1" id="KW-0472">Membrane</keyword>
<sequence length="364" mass="39712">MQKKVFTVHKWVGLSAAAFLLLQAVTGLALVYRADILHMAGAGISVAEVPVLESEERALETTIDLIANQYPKWSVRRIDFPASPGAPYVGRMITDTGAAGFLMVRPELGTVSEQNFADRALQFVFDLHVDLLAGQAGAYFIGIMGIILVVGIVTGIIIAWPGFKRLKRSLKVTFKNTTRTLFELHRSAGMVSLVVIFLLAFTGIFLIFGSKIKPFLGVTSPKAIAVQEGEVALPNAQLLKLAKEAIPFAKVRNVRFTSGAVLNRVVFYHSTLGATAPASQVWINPVTGAVTAQKQASDMSFVEAFFAWMYPLHVDFALGRFGQLLSFLGGLVITLLTITGPILWWRRYQIRKPKVHRAKGAGNA</sequence>
<comment type="caution">
    <text evidence="2">The sequence shown here is derived from an EMBL/GenBank/DDBJ whole genome shotgun (WGS) entry which is preliminary data.</text>
</comment>
<organism evidence="2 3">
    <name type="scientific">Kordiimonas pumila</name>
    <dbReference type="NCBI Taxonomy" id="2161677"/>
    <lineage>
        <taxon>Bacteria</taxon>
        <taxon>Pseudomonadati</taxon>
        <taxon>Pseudomonadota</taxon>
        <taxon>Alphaproteobacteria</taxon>
        <taxon>Kordiimonadales</taxon>
        <taxon>Kordiimonadaceae</taxon>
        <taxon>Kordiimonas</taxon>
    </lineage>
</organism>
<proteinExistence type="predicted"/>
<evidence type="ECO:0000256" key="1">
    <source>
        <dbReference type="SAM" id="Phobius"/>
    </source>
</evidence>
<feature type="transmembrane region" description="Helical" evidence="1">
    <location>
        <begin position="138"/>
        <end position="163"/>
    </location>
</feature>
<evidence type="ECO:0000313" key="3">
    <source>
        <dbReference type="Proteomes" id="UP001595444"/>
    </source>
</evidence>
<feature type="transmembrane region" description="Helical" evidence="1">
    <location>
        <begin position="324"/>
        <end position="345"/>
    </location>
</feature>
<evidence type="ECO:0000313" key="2">
    <source>
        <dbReference type="EMBL" id="MFC3051854.1"/>
    </source>
</evidence>
<protein>
    <submittedName>
        <fullName evidence="2">PepSY-associated TM helix domain-containing protein</fullName>
    </submittedName>
</protein>